<reference evidence="7 8" key="1">
    <citation type="submission" date="2020-07" db="EMBL/GenBank/DDBJ databases">
        <title>Gai3-2, isolated from salt lake.</title>
        <authorList>
            <person name="Cui H."/>
            <person name="Shi X."/>
        </authorList>
    </citation>
    <scope>NUCLEOTIDE SEQUENCE [LARGE SCALE GENOMIC DNA]</scope>
    <source>
        <strain evidence="7 8">Gai3-2</strain>
    </source>
</reference>
<organism evidence="7 8">
    <name type="scientific">Halorarum halophilum</name>
    <dbReference type="NCBI Taxonomy" id="2743090"/>
    <lineage>
        <taxon>Archaea</taxon>
        <taxon>Methanobacteriati</taxon>
        <taxon>Methanobacteriota</taxon>
        <taxon>Stenosarchaea group</taxon>
        <taxon>Halobacteria</taxon>
        <taxon>Halobacteriales</taxon>
        <taxon>Haloferacaceae</taxon>
        <taxon>Halorarum</taxon>
    </lineage>
</organism>
<keyword evidence="1" id="KW-0479">Metal-binding</keyword>
<dbReference type="Pfam" id="PF00149">
    <property type="entry name" value="Metallophos"/>
    <property type="match status" value="1"/>
</dbReference>
<evidence type="ECO:0000256" key="2">
    <source>
        <dbReference type="ARBA" id="ARBA00022801"/>
    </source>
</evidence>
<evidence type="ECO:0000313" key="8">
    <source>
        <dbReference type="Proteomes" id="UP000509750"/>
    </source>
</evidence>
<evidence type="ECO:0000256" key="1">
    <source>
        <dbReference type="ARBA" id="ARBA00022723"/>
    </source>
</evidence>
<comment type="similarity">
    <text evidence="4">Belongs to the cyclic nucleotide phosphodiesterase class-III family.</text>
</comment>
<accession>A0A7D5GB07</accession>
<dbReference type="GeneID" id="56028206"/>
<evidence type="ECO:0000259" key="6">
    <source>
        <dbReference type="Pfam" id="PF00149"/>
    </source>
</evidence>
<dbReference type="PANTHER" id="PTHR42988">
    <property type="entry name" value="PHOSPHOHYDROLASE"/>
    <property type="match status" value="1"/>
</dbReference>
<protein>
    <submittedName>
        <fullName evidence="7">Metallophosphoesterase</fullName>
    </submittedName>
</protein>
<dbReference type="EMBL" id="CP058529">
    <property type="protein sequence ID" value="QLG26972.1"/>
    <property type="molecule type" value="Genomic_DNA"/>
</dbReference>
<keyword evidence="2" id="KW-0378">Hydrolase</keyword>
<evidence type="ECO:0000256" key="4">
    <source>
        <dbReference type="ARBA" id="ARBA00025742"/>
    </source>
</evidence>
<dbReference type="Proteomes" id="UP000509750">
    <property type="component" value="Chromosome"/>
</dbReference>
<dbReference type="InterPro" id="IPR004843">
    <property type="entry name" value="Calcineurin-like_PHP"/>
</dbReference>
<dbReference type="KEGG" id="halg:HUG10_05195"/>
<gene>
    <name evidence="7" type="ORF">HUG10_05195</name>
</gene>
<keyword evidence="8" id="KW-1185">Reference proteome</keyword>
<evidence type="ECO:0000313" key="7">
    <source>
        <dbReference type="EMBL" id="QLG26972.1"/>
    </source>
</evidence>
<dbReference type="AlphaFoldDB" id="A0A7D5GB07"/>
<feature type="domain" description="Calcineurin-like phosphoesterase" evidence="6">
    <location>
        <begin position="29"/>
        <end position="242"/>
    </location>
</feature>
<proteinExistence type="inferred from homology"/>
<dbReference type="GO" id="GO:0046872">
    <property type="term" value="F:metal ion binding"/>
    <property type="evidence" value="ECO:0007669"/>
    <property type="project" value="UniProtKB-KW"/>
</dbReference>
<name>A0A7D5GB07_9EURY</name>
<sequence>MVSPVERGGPTSGSLMARLRRPRTEERTRLAVVADPHLSTRAEGSSKLFEHTVESVEKAIADANGRNVDAMVCVGDITKDGEPWNYGRFDELLADLDAPFYAVPGNHDVPKDGDEHETMPVSAFADRYAPPGQGFPFHVRVGSLDLLGLNTAGSRSFLHDSHEGLVTDDQLAWLAERLPEVGTPVVLAHHNLPAMYGQLREQRDLAEPDMFVPPELRNPEPFIDLLNEHDVSLLFTGHLHMPSAAREGSVRELMVPTTCSFPQGYLLVEAGPEGTDVRFVPVTDFAGTVRAYRERSTDSVTARGLTGMAAARLAQFPLVEER</sequence>
<feature type="region of interest" description="Disordered" evidence="5">
    <location>
        <begin position="1"/>
        <end position="23"/>
    </location>
</feature>
<dbReference type="InterPro" id="IPR029052">
    <property type="entry name" value="Metallo-depent_PP-like"/>
</dbReference>
<dbReference type="SUPFAM" id="SSF56300">
    <property type="entry name" value="Metallo-dependent phosphatases"/>
    <property type="match status" value="1"/>
</dbReference>
<dbReference type="OrthoDB" id="7513at2157"/>
<evidence type="ECO:0000256" key="5">
    <source>
        <dbReference type="SAM" id="MobiDB-lite"/>
    </source>
</evidence>
<dbReference type="PANTHER" id="PTHR42988:SF2">
    <property type="entry name" value="CYCLIC NUCLEOTIDE PHOSPHODIESTERASE CBUA0032-RELATED"/>
    <property type="match status" value="1"/>
</dbReference>
<evidence type="ECO:0000256" key="3">
    <source>
        <dbReference type="ARBA" id="ARBA00023004"/>
    </source>
</evidence>
<dbReference type="GO" id="GO:0016787">
    <property type="term" value="F:hydrolase activity"/>
    <property type="evidence" value="ECO:0007669"/>
    <property type="project" value="UniProtKB-KW"/>
</dbReference>
<keyword evidence="3" id="KW-0408">Iron</keyword>
<dbReference type="Gene3D" id="3.60.21.10">
    <property type="match status" value="1"/>
</dbReference>
<dbReference type="RefSeq" id="WP_179168547.1">
    <property type="nucleotide sequence ID" value="NZ_CP058529.1"/>
</dbReference>
<dbReference type="InterPro" id="IPR050884">
    <property type="entry name" value="CNP_phosphodiesterase-III"/>
</dbReference>